<dbReference type="Gene3D" id="1.10.510.10">
    <property type="entry name" value="Transferase(Phosphotransferase) domain 1"/>
    <property type="match status" value="1"/>
</dbReference>
<gene>
    <name evidence="3" type="ORF">QBC46DRAFT_426480</name>
</gene>
<dbReference type="GO" id="GO:0004672">
    <property type="term" value="F:protein kinase activity"/>
    <property type="evidence" value="ECO:0007669"/>
    <property type="project" value="InterPro"/>
</dbReference>
<feature type="region of interest" description="Disordered" evidence="1">
    <location>
        <begin position="1"/>
        <end position="22"/>
    </location>
</feature>
<dbReference type="InterPro" id="IPR002575">
    <property type="entry name" value="Aminoglycoside_PTrfase"/>
</dbReference>
<feature type="domain" description="Protein kinase" evidence="2">
    <location>
        <begin position="1"/>
        <end position="297"/>
    </location>
</feature>
<dbReference type="AlphaFoldDB" id="A0AAN6NE61"/>
<sequence>MATMRSTPARDPPAGSPPLLPSDDELVAAATRFRDAPRPMDFLSGQPLDGGTWTGFAYTTVAEPIAWVKRARSIGETHMQIFAYEQLLAIPPHTRQNIRVPKVYRVIEHDDDVYIVMEYVHGHTLQNLLKEGGVDEELVNQLIAQVANAMSLFANFQVPSNAKPGPGEGCLIQHVLFKDQEAPIEYDSVMTVKQATPTIDFSQERMCFCYSDIEDHNFIFTDATQGYLYVIDFEHAAFLPVSFMSYALFCSSSWLPQDVGNRTKLSGAISSDSKNLRAMAWLQHIFTRCRPHIGLPF</sequence>
<dbReference type="InterPro" id="IPR000719">
    <property type="entry name" value="Prot_kinase_dom"/>
</dbReference>
<dbReference type="Proteomes" id="UP001303473">
    <property type="component" value="Unassembled WGS sequence"/>
</dbReference>
<dbReference type="InterPro" id="IPR011009">
    <property type="entry name" value="Kinase-like_dom_sf"/>
</dbReference>
<evidence type="ECO:0000313" key="4">
    <source>
        <dbReference type="Proteomes" id="UP001303473"/>
    </source>
</evidence>
<feature type="compositionally biased region" description="Pro residues" evidence="1">
    <location>
        <begin position="10"/>
        <end position="20"/>
    </location>
</feature>
<dbReference type="Pfam" id="PF01636">
    <property type="entry name" value="APH"/>
    <property type="match status" value="1"/>
</dbReference>
<comment type="caution">
    <text evidence="3">The sequence shown here is derived from an EMBL/GenBank/DDBJ whole genome shotgun (WGS) entry which is preliminary data.</text>
</comment>
<dbReference type="PANTHER" id="PTHR21310">
    <property type="entry name" value="AMINOGLYCOSIDE PHOSPHOTRANSFERASE-RELATED-RELATED"/>
    <property type="match status" value="1"/>
</dbReference>
<accession>A0AAN6NE61</accession>
<proteinExistence type="predicted"/>
<dbReference type="GO" id="GO:0005524">
    <property type="term" value="F:ATP binding"/>
    <property type="evidence" value="ECO:0007669"/>
    <property type="project" value="InterPro"/>
</dbReference>
<dbReference type="EMBL" id="MU853773">
    <property type="protein sequence ID" value="KAK3942563.1"/>
    <property type="molecule type" value="Genomic_DNA"/>
</dbReference>
<dbReference type="InterPro" id="IPR051678">
    <property type="entry name" value="AGP_Transferase"/>
</dbReference>
<protein>
    <recommendedName>
        <fullName evidence="2">Protein kinase domain-containing protein</fullName>
    </recommendedName>
</protein>
<evidence type="ECO:0000313" key="3">
    <source>
        <dbReference type="EMBL" id="KAK3942563.1"/>
    </source>
</evidence>
<evidence type="ECO:0000259" key="2">
    <source>
        <dbReference type="PROSITE" id="PS50011"/>
    </source>
</evidence>
<organism evidence="3 4">
    <name type="scientific">Diplogelasinospora grovesii</name>
    <dbReference type="NCBI Taxonomy" id="303347"/>
    <lineage>
        <taxon>Eukaryota</taxon>
        <taxon>Fungi</taxon>
        <taxon>Dikarya</taxon>
        <taxon>Ascomycota</taxon>
        <taxon>Pezizomycotina</taxon>
        <taxon>Sordariomycetes</taxon>
        <taxon>Sordariomycetidae</taxon>
        <taxon>Sordariales</taxon>
        <taxon>Diplogelasinosporaceae</taxon>
        <taxon>Diplogelasinospora</taxon>
    </lineage>
</organism>
<dbReference type="SUPFAM" id="SSF56112">
    <property type="entry name" value="Protein kinase-like (PK-like)"/>
    <property type="match status" value="1"/>
</dbReference>
<reference evidence="4" key="1">
    <citation type="journal article" date="2023" name="Mol. Phylogenet. Evol.">
        <title>Genome-scale phylogeny and comparative genomics of the fungal order Sordariales.</title>
        <authorList>
            <person name="Hensen N."/>
            <person name="Bonometti L."/>
            <person name="Westerberg I."/>
            <person name="Brannstrom I.O."/>
            <person name="Guillou S."/>
            <person name="Cros-Aarteil S."/>
            <person name="Calhoun S."/>
            <person name="Haridas S."/>
            <person name="Kuo A."/>
            <person name="Mondo S."/>
            <person name="Pangilinan J."/>
            <person name="Riley R."/>
            <person name="LaButti K."/>
            <person name="Andreopoulos B."/>
            <person name="Lipzen A."/>
            <person name="Chen C."/>
            <person name="Yan M."/>
            <person name="Daum C."/>
            <person name="Ng V."/>
            <person name="Clum A."/>
            <person name="Steindorff A."/>
            <person name="Ohm R.A."/>
            <person name="Martin F."/>
            <person name="Silar P."/>
            <person name="Natvig D.O."/>
            <person name="Lalanne C."/>
            <person name="Gautier V."/>
            <person name="Ament-Velasquez S.L."/>
            <person name="Kruys A."/>
            <person name="Hutchinson M.I."/>
            <person name="Powell A.J."/>
            <person name="Barry K."/>
            <person name="Miller A.N."/>
            <person name="Grigoriev I.V."/>
            <person name="Debuchy R."/>
            <person name="Gladieux P."/>
            <person name="Hiltunen Thoren M."/>
            <person name="Johannesson H."/>
        </authorList>
    </citation>
    <scope>NUCLEOTIDE SEQUENCE [LARGE SCALE GENOMIC DNA]</scope>
    <source>
        <strain evidence="4">CBS 340.73</strain>
    </source>
</reference>
<name>A0AAN6NE61_9PEZI</name>
<evidence type="ECO:0000256" key="1">
    <source>
        <dbReference type="SAM" id="MobiDB-lite"/>
    </source>
</evidence>
<keyword evidence="4" id="KW-1185">Reference proteome</keyword>
<dbReference type="PROSITE" id="PS50011">
    <property type="entry name" value="PROTEIN_KINASE_DOM"/>
    <property type="match status" value="1"/>
</dbReference>
<dbReference type="PANTHER" id="PTHR21310:SF39">
    <property type="entry name" value="AMINOGLYCOSIDE PHOSPHOTRANSFERASE DOMAIN-CONTAINING PROTEIN"/>
    <property type="match status" value="1"/>
</dbReference>